<dbReference type="AlphaFoldDB" id="A0A8X6JHI6"/>
<reference evidence="1" key="1">
    <citation type="submission" date="2020-07" db="EMBL/GenBank/DDBJ databases">
        <title>Multicomponent nature underlies the extraordinary mechanical properties of spider dragline silk.</title>
        <authorList>
            <person name="Kono N."/>
            <person name="Nakamura H."/>
            <person name="Mori M."/>
            <person name="Yoshida Y."/>
            <person name="Ohtoshi R."/>
            <person name="Malay A.D."/>
            <person name="Moran D.A.P."/>
            <person name="Tomita M."/>
            <person name="Numata K."/>
            <person name="Arakawa K."/>
        </authorList>
    </citation>
    <scope>NUCLEOTIDE SEQUENCE</scope>
</reference>
<proteinExistence type="predicted"/>
<dbReference type="Proteomes" id="UP000887116">
    <property type="component" value="Unassembled WGS sequence"/>
</dbReference>
<organism evidence="1 2">
    <name type="scientific">Trichonephila clavata</name>
    <name type="common">Joro spider</name>
    <name type="synonym">Nephila clavata</name>
    <dbReference type="NCBI Taxonomy" id="2740835"/>
    <lineage>
        <taxon>Eukaryota</taxon>
        <taxon>Metazoa</taxon>
        <taxon>Ecdysozoa</taxon>
        <taxon>Arthropoda</taxon>
        <taxon>Chelicerata</taxon>
        <taxon>Arachnida</taxon>
        <taxon>Araneae</taxon>
        <taxon>Araneomorphae</taxon>
        <taxon>Entelegynae</taxon>
        <taxon>Araneoidea</taxon>
        <taxon>Nephilidae</taxon>
        <taxon>Trichonephila</taxon>
    </lineage>
</organism>
<gene>
    <name evidence="1" type="ORF">TNCT_189011</name>
</gene>
<keyword evidence="2" id="KW-1185">Reference proteome</keyword>
<dbReference type="EMBL" id="BMAO01035916">
    <property type="protein sequence ID" value="GFR06786.1"/>
    <property type="molecule type" value="Genomic_DNA"/>
</dbReference>
<feature type="non-terminal residue" evidence="1">
    <location>
        <position position="1"/>
    </location>
</feature>
<evidence type="ECO:0000313" key="1">
    <source>
        <dbReference type="EMBL" id="GFR06786.1"/>
    </source>
</evidence>
<name>A0A8X6JHI6_TRICU</name>
<comment type="caution">
    <text evidence="1">The sequence shown here is derived from an EMBL/GenBank/DDBJ whole genome shotgun (WGS) entry which is preliminary data.</text>
</comment>
<evidence type="ECO:0000313" key="2">
    <source>
        <dbReference type="Proteomes" id="UP000887116"/>
    </source>
</evidence>
<sequence length="126" mass="14326">ALETPVNIINERLGAKSGSVSDHLVFGLVHGSLYTQNNYSLHFNKRSSNAEKLDDNWILHQGNSSSRSTIIDFEFLFKLDVATPLYRPYMEPEDFFLLPKMKNPKMNSTCEAGRLRGGLFFLDEVL</sequence>
<accession>A0A8X6JHI6</accession>
<protein>
    <submittedName>
        <fullName evidence="1">Uncharacterized protein</fullName>
    </submittedName>
</protein>